<evidence type="ECO:0000256" key="12">
    <source>
        <dbReference type="SAM" id="Phobius"/>
    </source>
</evidence>
<evidence type="ECO:0000259" key="14">
    <source>
        <dbReference type="PROSITE" id="PS50929"/>
    </source>
</evidence>
<protein>
    <submittedName>
        <fullName evidence="15">ABC transporter ATP-binding protein</fullName>
    </submittedName>
</protein>
<evidence type="ECO:0000256" key="7">
    <source>
        <dbReference type="ARBA" id="ARBA00022840"/>
    </source>
</evidence>
<feature type="domain" description="ABC transmembrane type-1" evidence="14">
    <location>
        <begin position="4"/>
        <end position="286"/>
    </location>
</feature>
<dbReference type="SMART" id="SM00382">
    <property type="entry name" value="AAA"/>
    <property type="match status" value="1"/>
</dbReference>
<dbReference type="EMBL" id="JAAXPE010000037">
    <property type="protein sequence ID" value="NKY88922.1"/>
    <property type="molecule type" value="Genomic_DNA"/>
</dbReference>
<comment type="similarity">
    <text evidence="10">Belongs to the ABC transporter superfamily. Siderophore-Fe(3+) uptake transporter (SIUT) (TC 3.A.1.21) family.</text>
</comment>
<accession>A0A7X6M2B8</accession>
<feature type="transmembrane region" description="Helical" evidence="12">
    <location>
        <begin position="227"/>
        <end position="251"/>
    </location>
</feature>
<dbReference type="GO" id="GO:0005524">
    <property type="term" value="F:ATP binding"/>
    <property type="evidence" value="ECO:0007669"/>
    <property type="project" value="UniProtKB-KW"/>
</dbReference>
<evidence type="ECO:0000259" key="13">
    <source>
        <dbReference type="PROSITE" id="PS50893"/>
    </source>
</evidence>
<proteinExistence type="inferred from homology"/>
<dbReference type="AlphaFoldDB" id="A0A7X6M2B8"/>
<dbReference type="Gene3D" id="3.40.50.300">
    <property type="entry name" value="P-loop containing nucleotide triphosphate hydrolases"/>
    <property type="match status" value="1"/>
</dbReference>
<gene>
    <name evidence="15" type="ORF">HGA07_25315</name>
</gene>
<keyword evidence="2" id="KW-0813">Transport</keyword>
<evidence type="ECO:0000256" key="8">
    <source>
        <dbReference type="ARBA" id="ARBA00022989"/>
    </source>
</evidence>
<dbReference type="CDD" id="cd18543">
    <property type="entry name" value="ABC_6TM_Rv0194_D1_like"/>
    <property type="match status" value="1"/>
</dbReference>
<dbReference type="GO" id="GO:0016887">
    <property type="term" value="F:ATP hydrolysis activity"/>
    <property type="evidence" value="ECO:0007669"/>
    <property type="project" value="InterPro"/>
</dbReference>
<organism evidence="15 16">
    <name type="scientific">Nocardia veterana</name>
    <dbReference type="NCBI Taxonomy" id="132249"/>
    <lineage>
        <taxon>Bacteria</taxon>
        <taxon>Bacillati</taxon>
        <taxon>Actinomycetota</taxon>
        <taxon>Actinomycetes</taxon>
        <taxon>Mycobacteriales</taxon>
        <taxon>Nocardiaceae</taxon>
        <taxon>Nocardia</taxon>
    </lineage>
</organism>
<comment type="subcellular location">
    <subcellularLocation>
        <location evidence="1">Cell inner membrane</location>
        <topology evidence="1">Multi-pass membrane protein</topology>
    </subcellularLocation>
</comment>
<keyword evidence="8 12" id="KW-1133">Transmembrane helix</keyword>
<dbReference type="PROSITE" id="PS50893">
    <property type="entry name" value="ABC_TRANSPORTER_2"/>
    <property type="match status" value="1"/>
</dbReference>
<dbReference type="InterPro" id="IPR036640">
    <property type="entry name" value="ABC1_TM_sf"/>
</dbReference>
<dbReference type="PROSITE" id="PS00211">
    <property type="entry name" value="ABC_TRANSPORTER_1"/>
    <property type="match status" value="1"/>
</dbReference>
<dbReference type="SUPFAM" id="SSF52540">
    <property type="entry name" value="P-loop containing nucleoside triphosphate hydrolases"/>
    <property type="match status" value="1"/>
</dbReference>
<evidence type="ECO:0000256" key="11">
    <source>
        <dbReference type="SAM" id="MobiDB-lite"/>
    </source>
</evidence>
<evidence type="ECO:0000256" key="5">
    <source>
        <dbReference type="ARBA" id="ARBA00022692"/>
    </source>
</evidence>
<evidence type="ECO:0000256" key="2">
    <source>
        <dbReference type="ARBA" id="ARBA00022448"/>
    </source>
</evidence>
<dbReference type="PANTHER" id="PTHR43394:SF1">
    <property type="entry name" value="ATP-BINDING CASSETTE SUB-FAMILY B MEMBER 10, MITOCHONDRIAL"/>
    <property type="match status" value="1"/>
</dbReference>
<feature type="transmembrane region" description="Helical" evidence="12">
    <location>
        <begin position="41"/>
        <end position="60"/>
    </location>
</feature>
<keyword evidence="5 12" id="KW-0812">Transmembrane</keyword>
<dbReference type="InterPro" id="IPR027417">
    <property type="entry name" value="P-loop_NTPase"/>
</dbReference>
<keyword evidence="4" id="KW-0997">Cell inner membrane</keyword>
<keyword evidence="7 15" id="KW-0067">ATP-binding</keyword>
<dbReference type="Proteomes" id="UP000523447">
    <property type="component" value="Unassembled WGS sequence"/>
</dbReference>
<dbReference type="SUPFAM" id="SSF90123">
    <property type="entry name" value="ABC transporter transmembrane region"/>
    <property type="match status" value="1"/>
</dbReference>
<feature type="transmembrane region" description="Helical" evidence="12">
    <location>
        <begin position="114"/>
        <end position="137"/>
    </location>
</feature>
<evidence type="ECO:0000256" key="10">
    <source>
        <dbReference type="ARBA" id="ARBA00023455"/>
    </source>
</evidence>
<dbReference type="Gene3D" id="1.20.1560.10">
    <property type="entry name" value="ABC transporter type 1, transmembrane domain"/>
    <property type="match status" value="1"/>
</dbReference>
<dbReference type="PANTHER" id="PTHR43394">
    <property type="entry name" value="ATP-DEPENDENT PERMEASE MDL1, MITOCHONDRIAL"/>
    <property type="match status" value="1"/>
</dbReference>
<evidence type="ECO:0000313" key="16">
    <source>
        <dbReference type="Proteomes" id="UP000523447"/>
    </source>
</evidence>
<dbReference type="Pfam" id="PF00005">
    <property type="entry name" value="ABC_tran"/>
    <property type="match status" value="1"/>
</dbReference>
<evidence type="ECO:0000256" key="1">
    <source>
        <dbReference type="ARBA" id="ARBA00004429"/>
    </source>
</evidence>
<sequence length="588" mass="63579">MALFGSAALSGLGMLCDIALPLVTARIIDGPVAERNFAGIWAPIGLIVGLAVLSTVSSWWRRRVVAGPASRLEVGLRAQLFQRLQVLSVGVHDGMESGQLTSRAITDMSTLRRFFAFVAPSLLSLSATLGIGVALLFVLSWQIGLIELLIAIPLVLLALQFERGYGLASRRAQDQSGHLATTVEESAQGIRVLKAFGRGPWFGRRFRAQARELQRLELAKVRLAARLWTALNTLSALGIAAALAIGGYLLTQQAMTVGALVAGITLTTYLQWPIMGFGFLLAETNHARTAAQRFWEVIDTPIEITDPEYPVPVPQPLRGELRFERVRFRFPDAEHDLLHDISLRLRPGETVAVVGATGSGKSALLGLVPRLFDVADGAVTIDGVDVRSMRLADLRSQVSVAFEDPVLFSASVRENVTLGNPDATAAQIRRALETAGAARFVDELPWGLRTRIGEQGLSLSGGQRQRLALARAVLDRDKHAGGHIVVLDDPLSALDVTTEEQVQVRLRAALAGATVLLVAHRPSTAAWADRVAVLDGGRIIADGPHERLLETCSRYRELMGGDLDADELHADELDAGESDRGRRLAHER</sequence>
<feature type="transmembrane region" description="Helical" evidence="12">
    <location>
        <begin position="257"/>
        <end position="282"/>
    </location>
</feature>
<evidence type="ECO:0000256" key="6">
    <source>
        <dbReference type="ARBA" id="ARBA00022741"/>
    </source>
</evidence>
<dbReference type="InterPro" id="IPR039421">
    <property type="entry name" value="Type_1_exporter"/>
</dbReference>
<dbReference type="GO" id="GO:0005886">
    <property type="term" value="C:plasma membrane"/>
    <property type="evidence" value="ECO:0007669"/>
    <property type="project" value="UniProtKB-SubCell"/>
</dbReference>
<evidence type="ECO:0000256" key="9">
    <source>
        <dbReference type="ARBA" id="ARBA00023136"/>
    </source>
</evidence>
<feature type="region of interest" description="Disordered" evidence="11">
    <location>
        <begin position="569"/>
        <end position="588"/>
    </location>
</feature>
<name>A0A7X6M2B8_9NOCA</name>
<dbReference type="InterPro" id="IPR003439">
    <property type="entry name" value="ABC_transporter-like_ATP-bd"/>
</dbReference>
<dbReference type="GO" id="GO:0015421">
    <property type="term" value="F:ABC-type oligopeptide transporter activity"/>
    <property type="evidence" value="ECO:0007669"/>
    <property type="project" value="TreeGrafter"/>
</dbReference>
<keyword evidence="16" id="KW-1185">Reference proteome</keyword>
<feature type="transmembrane region" description="Helical" evidence="12">
    <location>
        <begin position="143"/>
        <end position="161"/>
    </location>
</feature>
<dbReference type="FunFam" id="3.40.50.300:FF:000221">
    <property type="entry name" value="Multidrug ABC transporter ATP-binding protein"/>
    <property type="match status" value="1"/>
</dbReference>
<evidence type="ECO:0000313" key="15">
    <source>
        <dbReference type="EMBL" id="NKY88922.1"/>
    </source>
</evidence>
<keyword evidence="6" id="KW-0547">Nucleotide-binding</keyword>
<dbReference type="InterPro" id="IPR017871">
    <property type="entry name" value="ABC_transporter-like_CS"/>
</dbReference>
<keyword evidence="9 12" id="KW-0472">Membrane</keyword>
<reference evidence="15 16" key="1">
    <citation type="submission" date="2020-04" db="EMBL/GenBank/DDBJ databases">
        <title>MicrobeNet Type strains.</title>
        <authorList>
            <person name="Nicholson A.C."/>
        </authorList>
    </citation>
    <scope>NUCLEOTIDE SEQUENCE [LARGE SCALE GENOMIC DNA]</scope>
    <source>
        <strain evidence="15 16">DSM 44445</strain>
    </source>
</reference>
<dbReference type="InterPro" id="IPR011527">
    <property type="entry name" value="ABC1_TM_dom"/>
</dbReference>
<comment type="caution">
    <text evidence="15">The sequence shown here is derived from an EMBL/GenBank/DDBJ whole genome shotgun (WGS) entry which is preliminary data.</text>
</comment>
<feature type="domain" description="ABC transporter" evidence="13">
    <location>
        <begin position="321"/>
        <end position="561"/>
    </location>
</feature>
<dbReference type="InterPro" id="IPR003593">
    <property type="entry name" value="AAA+_ATPase"/>
</dbReference>
<evidence type="ECO:0000256" key="3">
    <source>
        <dbReference type="ARBA" id="ARBA00022475"/>
    </source>
</evidence>
<dbReference type="PROSITE" id="PS50929">
    <property type="entry name" value="ABC_TM1F"/>
    <property type="match status" value="1"/>
</dbReference>
<keyword evidence="3" id="KW-1003">Cell membrane</keyword>
<evidence type="ECO:0000256" key="4">
    <source>
        <dbReference type="ARBA" id="ARBA00022519"/>
    </source>
</evidence>
<dbReference type="Pfam" id="PF00664">
    <property type="entry name" value="ABC_membrane"/>
    <property type="match status" value="1"/>
</dbReference>